<sequence>MVYLDHFLSARDRKPKPVRKSDSEQFVSAVMDTLRDWRFSPFQNEAGTRHALRNWFIEHGHSWGLSDAEALALIGNAFDALGVKRPSWLEGQWYYTEGRTQCVWCAGDIDEEDQARGFRFCSTVCAKSALEKRYRDSQTHGDMVYQRAHYEIAVNSSPARPCKICGTMFKSRQKGAQHCSRACSRAAKGDLLANINCAECETLFRPAGRTKKYCCKECANKGVIKTREASLPPEKSCECCRVVFRPRVSFAVYCSPRCSSMMANRAYRARRAPARIFTFPPLTPAIFDGWFRRAA</sequence>
<evidence type="ECO:0000313" key="2">
    <source>
        <dbReference type="Proteomes" id="UP000435802"/>
    </source>
</evidence>
<comment type="caution">
    <text evidence="1">The sequence shown here is derived from an EMBL/GenBank/DDBJ whole genome shotgun (WGS) entry which is preliminary data.</text>
</comment>
<organism evidence="1 2">
    <name type="scientific">Shinella kummerowiae</name>
    <dbReference type="NCBI Taxonomy" id="417745"/>
    <lineage>
        <taxon>Bacteria</taxon>
        <taxon>Pseudomonadati</taxon>
        <taxon>Pseudomonadota</taxon>
        <taxon>Alphaproteobacteria</taxon>
        <taxon>Hyphomicrobiales</taxon>
        <taxon>Rhizobiaceae</taxon>
        <taxon>Shinella</taxon>
    </lineage>
</organism>
<dbReference type="RefSeq" id="WP_160862305.1">
    <property type="nucleotide sequence ID" value="NZ_WUMK01000012.1"/>
</dbReference>
<keyword evidence="2" id="KW-1185">Reference proteome</keyword>
<reference evidence="1 2" key="1">
    <citation type="submission" date="2019-12" db="EMBL/GenBank/DDBJ databases">
        <title>Shinella kummerowiae sp. nov., a symbiotic bacterium isolated from root nodules of the herbal legume Kummerowia stipulacea.</title>
        <authorList>
            <person name="Gao J."/>
        </authorList>
    </citation>
    <scope>NUCLEOTIDE SEQUENCE [LARGE SCALE GENOMIC DNA]</scope>
    <source>
        <strain evidence="1 2">CCBAU 25048</strain>
    </source>
</reference>
<protein>
    <submittedName>
        <fullName evidence="1">Uncharacterized protein</fullName>
    </submittedName>
</protein>
<name>A0A6N8SK26_9HYPH</name>
<accession>A0A6N8SK26</accession>
<dbReference type="AlphaFoldDB" id="A0A6N8SK26"/>
<dbReference type="Proteomes" id="UP000435802">
    <property type="component" value="Unassembled WGS sequence"/>
</dbReference>
<dbReference type="EMBL" id="WUMK01000012">
    <property type="protein sequence ID" value="MXN48813.1"/>
    <property type="molecule type" value="Genomic_DNA"/>
</dbReference>
<proteinExistence type="predicted"/>
<dbReference type="OrthoDB" id="8371374at2"/>
<gene>
    <name evidence="1" type="ORF">GR138_26800</name>
</gene>
<evidence type="ECO:0000313" key="1">
    <source>
        <dbReference type="EMBL" id="MXN48813.1"/>
    </source>
</evidence>